<comment type="caution">
    <text evidence="2">The sequence shown here is derived from an EMBL/GenBank/DDBJ whole genome shotgun (WGS) entry which is preliminary data.</text>
</comment>
<name>A0A7W7HGC1_9ACTN</name>
<dbReference type="RefSeq" id="WP_188122260.1">
    <property type="nucleotide sequence ID" value="NZ_BOMP01000031.1"/>
</dbReference>
<dbReference type="EMBL" id="BOMP01000031">
    <property type="protein sequence ID" value="GIE39076.1"/>
    <property type="molecule type" value="Genomic_DNA"/>
</dbReference>
<evidence type="ECO:0000313" key="2">
    <source>
        <dbReference type="EMBL" id="MBB4750036.1"/>
    </source>
</evidence>
<dbReference type="EMBL" id="JACHNC010000001">
    <property type="protein sequence ID" value="MBB4750036.1"/>
    <property type="molecule type" value="Genomic_DNA"/>
</dbReference>
<keyword evidence="4" id="KW-1185">Reference proteome</keyword>
<reference evidence="2 3" key="1">
    <citation type="submission" date="2020-08" db="EMBL/GenBank/DDBJ databases">
        <title>Sequencing the genomes of 1000 actinobacteria strains.</title>
        <authorList>
            <person name="Klenk H.-P."/>
        </authorList>
    </citation>
    <scope>NUCLEOTIDE SEQUENCE [LARGE SCALE GENOMIC DNA]</scope>
    <source>
        <strain evidence="2 3">DSM 43150</strain>
    </source>
</reference>
<evidence type="ECO:0000313" key="1">
    <source>
        <dbReference type="EMBL" id="GIE39076.1"/>
    </source>
</evidence>
<gene>
    <name evidence="1" type="ORF">Alo02nite_19740</name>
    <name evidence="2" type="ORF">BJ964_004197</name>
</gene>
<accession>A0A7W7HGC1</accession>
<reference evidence="1 4" key="2">
    <citation type="submission" date="2021-01" db="EMBL/GenBank/DDBJ databases">
        <title>Whole genome shotgun sequence of Actinoplanes lobatus NBRC 12513.</title>
        <authorList>
            <person name="Komaki H."/>
            <person name="Tamura T."/>
        </authorList>
    </citation>
    <scope>NUCLEOTIDE SEQUENCE [LARGE SCALE GENOMIC DNA]</scope>
    <source>
        <strain evidence="1 4">NBRC 12513</strain>
    </source>
</reference>
<dbReference type="Proteomes" id="UP000590511">
    <property type="component" value="Unassembled WGS sequence"/>
</dbReference>
<evidence type="ECO:0000313" key="3">
    <source>
        <dbReference type="Proteomes" id="UP000590511"/>
    </source>
</evidence>
<proteinExistence type="predicted"/>
<dbReference type="AlphaFoldDB" id="A0A7W7HGC1"/>
<evidence type="ECO:0000313" key="4">
    <source>
        <dbReference type="Proteomes" id="UP000631312"/>
    </source>
</evidence>
<protein>
    <submittedName>
        <fullName evidence="2">Uncharacterized protein</fullName>
    </submittedName>
</protein>
<organism evidence="2 3">
    <name type="scientific">Actinoplanes lobatus</name>
    <dbReference type="NCBI Taxonomy" id="113568"/>
    <lineage>
        <taxon>Bacteria</taxon>
        <taxon>Bacillati</taxon>
        <taxon>Actinomycetota</taxon>
        <taxon>Actinomycetes</taxon>
        <taxon>Micromonosporales</taxon>
        <taxon>Micromonosporaceae</taxon>
        <taxon>Actinoplanes</taxon>
    </lineage>
</organism>
<sequence length="85" mass="9099">MPAADPFDVGELLTREQRLDGLKARFEQHADDAGVPVLGEEELIVVAELLGELNARANPGPGADTDGWGRLAAQMASRIYSRLGI</sequence>
<dbReference type="Proteomes" id="UP000631312">
    <property type="component" value="Unassembled WGS sequence"/>
</dbReference>